<dbReference type="EMBL" id="JARKNE010000011">
    <property type="protein sequence ID" value="KAK5785910.1"/>
    <property type="molecule type" value="Genomic_DNA"/>
</dbReference>
<keyword evidence="1" id="KW-0472">Membrane</keyword>
<dbReference type="Proteomes" id="UP001358586">
    <property type="component" value="Chromosome 11"/>
</dbReference>
<evidence type="ECO:0000313" key="4">
    <source>
        <dbReference type="Proteomes" id="UP001358586"/>
    </source>
</evidence>
<name>A0ABR0N7W4_GOSAR</name>
<keyword evidence="4" id="KW-1185">Reference proteome</keyword>
<keyword evidence="2" id="KW-0732">Signal</keyword>
<comment type="caution">
    <text evidence="3">The sequence shown here is derived from an EMBL/GenBank/DDBJ whole genome shotgun (WGS) entry which is preliminary data.</text>
</comment>
<organism evidence="3 4">
    <name type="scientific">Gossypium arboreum</name>
    <name type="common">Tree cotton</name>
    <name type="synonym">Gossypium nanking</name>
    <dbReference type="NCBI Taxonomy" id="29729"/>
    <lineage>
        <taxon>Eukaryota</taxon>
        <taxon>Viridiplantae</taxon>
        <taxon>Streptophyta</taxon>
        <taxon>Embryophyta</taxon>
        <taxon>Tracheophyta</taxon>
        <taxon>Spermatophyta</taxon>
        <taxon>Magnoliopsida</taxon>
        <taxon>eudicotyledons</taxon>
        <taxon>Gunneridae</taxon>
        <taxon>Pentapetalae</taxon>
        <taxon>rosids</taxon>
        <taxon>malvids</taxon>
        <taxon>Malvales</taxon>
        <taxon>Malvaceae</taxon>
        <taxon>Malvoideae</taxon>
        <taxon>Gossypium</taxon>
    </lineage>
</organism>
<reference evidence="3 4" key="1">
    <citation type="submission" date="2023-03" db="EMBL/GenBank/DDBJ databases">
        <title>WGS of Gossypium arboreum.</title>
        <authorList>
            <person name="Yu D."/>
        </authorList>
    </citation>
    <scope>NUCLEOTIDE SEQUENCE [LARGE SCALE GENOMIC DNA]</scope>
    <source>
        <tissue evidence="3">Leaf</tissue>
    </source>
</reference>
<feature type="transmembrane region" description="Helical" evidence="1">
    <location>
        <begin position="58"/>
        <end position="77"/>
    </location>
</feature>
<protein>
    <submittedName>
        <fullName evidence="3">Uncharacterized protein</fullName>
    </submittedName>
</protein>
<feature type="signal peptide" evidence="2">
    <location>
        <begin position="1"/>
        <end position="20"/>
    </location>
</feature>
<evidence type="ECO:0000256" key="1">
    <source>
        <dbReference type="SAM" id="Phobius"/>
    </source>
</evidence>
<accession>A0ABR0N7W4</accession>
<evidence type="ECO:0000313" key="3">
    <source>
        <dbReference type="EMBL" id="KAK5785910.1"/>
    </source>
</evidence>
<sequence>MKGKIKVLVVFFLNLGDGASESGVILFYSQIILADLPLDDNEEEILQAQKVLDFAMEEYEFCLVGCFLISSVTYFSAMRRMMANL</sequence>
<evidence type="ECO:0000256" key="2">
    <source>
        <dbReference type="SAM" id="SignalP"/>
    </source>
</evidence>
<keyword evidence="1" id="KW-0812">Transmembrane</keyword>
<feature type="chain" id="PRO_5046575809" evidence="2">
    <location>
        <begin position="21"/>
        <end position="85"/>
    </location>
</feature>
<gene>
    <name evidence="3" type="ORF">PVK06_040532</name>
</gene>
<proteinExistence type="predicted"/>
<keyword evidence="1" id="KW-1133">Transmembrane helix</keyword>